<dbReference type="AlphaFoldDB" id="A0A1G9W215"/>
<dbReference type="Proteomes" id="UP000199004">
    <property type="component" value="Unassembled WGS sequence"/>
</dbReference>
<dbReference type="Gene3D" id="3.90.79.10">
    <property type="entry name" value="Nucleoside Triphosphate Pyrophosphohydrolase"/>
    <property type="match status" value="1"/>
</dbReference>
<dbReference type="InterPro" id="IPR020476">
    <property type="entry name" value="Nudix_hydrolase"/>
</dbReference>
<evidence type="ECO:0000256" key="1">
    <source>
        <dbReference type="ARBA" id="ARBA00001946"/>
    </source>
</evidence>
<protein>
    <submittedName>
        <fullName evidence="6">NUDIX domain-containing protein</fullName>
    </submittedName>
</protein>
<dbReference type="GO" id="GO:0016787">
    <property type="term" value="F:hydrolase activity"/>
    <property type="evidence" value="ECO:0007669"/>
    <property type="project" value="UniProtKB-KW"/>
</dbReference>
<dbReference type="OrthoDB" id="161692at2"/>
<name>A0A1G9W215_9ACTN</name>
<dbReference type="PROSITE" id="PS00893">
    <property type="entry name" value="NUDIX_BOX"/>
    <property type="match status" value="1"/>
</dbReference>
<keyword evidence="7" id="KW-1185">Reference proteome</keyword>
<dbReference type="PANTHER" id="PTHR43046">
    <property type="entry name" value="GDP-MANNOSE MANNOSYL HYDROLASE"/>
    <property type="match status" value="1"/>
</dbReference>
<feature type="domain" description="Nudix hydrolase" evidence="5">
    <location>
        <begin position="1"/>
        <end position="130"/>
    </location>
</feature>
<dbReference type="RefSeq" id="WP_091022277.1">
    <property type="nucleotide sequence ID" value="NZ_BKAE01000002.1"/>
</dbReference>
<gene>
    <name evidence="6" type="ORF">SAMN05192576_0926</name>
</gene>
<keyword evidence="3 4" id="KW-0378">Hydrolase</keyword>
<organism evidence="6 7">
    <name type="scientific">Nocardioides szechwanensis</name>
    <dbReference type="NCBI Taxonomy" id="1005944"/>
    <lineage>
        <taxon>Bacteria</taxon>
        <taxon>Bacillati</taxon>
        <taxon>Actinomycetota</taxon>
        <taxon>Actinomycetes</taxon>
        <taxon>Propionibacteriales</taxon>
        <taxon>Nocardioidaceae</taxon>
        <taxon>Nocardioides</taxon>
    </lineage>
</organism>
<evidence type="ECO:0000256" key="4">
    <source>
        <dbReference type="RuleBase" id="RU003476"/>
    </source>
</evidence>
<dbReference type="PROSITE" id="PS51462">
    <property type="entry name" value="NUDIX"/>
    <property type="match status" value="1"/>
</dbReference>
<dbReference type="EMBL" id="FNIC01000001">
    <property type="protein sequence ID" value="SDM78569.1"/>
    <property type="molecule type" value="Genomic_DNA"/>
</dbReference>
<proteinExistence type="inferred from homology"/>
<dbReference type="InterPro" id="IPR015797">
    <property type="entry name" value="NUDIX_hydrolase-like_dom_sf"/>
</dbReference>
<evidence type="ECO:0000256" key="3">
    <source>
        <dbReference type="ARBA" id="ARBA00022801"/>
    </source>
</evidence>
<evidence type="ECO:0000259" key="5">
    <source>
        <dbReference type="PROSITE" id="PS51462"/>
    </source>
</evidence>
<dbReference type="SUPFAM" id="SSF55811">
    <property type="entry name" value="Nudix"/>
    <property type="match status" value="1"/>
</dbReference>
<sequence length="140" mass="15605">MHHFASVALVDRRGWVLLQERDGHPRIDPEKWGFPGGHREAGESYEQTAYRELAEETGVRLALGTLELYGEFQFFSEACGETDAFQLFVAGTDVTEVECHEGRQMVFVDPEVAVGLDLTVSARLVLANFLVSPLYARVCA</sequence>
<dbReference type="PANTHER" id="PTHR43046:SF2">
    <property type="entry name" value="8-OXO-DGTP DIPHOSPHATASE-RELATED"/>
    <property type="match status" value="1"/>
</dbReference>
<evidence type="ECO:0000313" key="7">
    <source>
        <dbReference type="Proteomes" id="UP000199004"/>
    </source>
</evidence>
<evidence type="ECO:0000313" key="6">
    <source>
        <dbReference type="EMBL" id="SDM78569.1"/>
    </source>
</evidence>
<comment type="cofactor">
    <cofactor evidence="1">
        <name>Mg(2+)</name>
        <dbReference type="ChEBI" id="CHEBI:18420"/>
    </cofactor>
</comment>
<dbReference type="InterPro" id="IPR020084">
    <property type="entry name" value="NUDIX_hydrolase_CS"/>
</dbReference>
<dbReference type="PRINTS" id="PR00502">
    <property type="entry name" value="NUDIXFAMILY"/>
</dbReference>
<dbReference type="STRING" id="1005944.SAMN05192576_0926"/>
<evidence type="ECO:0000256" key="2">
    <source>
        <dbReference type="ARBA" id="ARBA00005582"/>
    </source>
</evidence>
<accession>A0A1G9W215</accession>
<reference evidence="7" key="1">
    <citation type="submission" date="2016-10" db="EMBL/GenBank/DDBJ databases">
        <authorList>
            <person name="Varghese N."/>
            <person name="Submissions S."/>
        </authorList>
    </citation>
    <scope>NUCLEOTIDE SEQUENCE [LARGE SCALE GENOMIC DNA]</scope>
    <source>
        <strain evidence="7">CGMCC 1.11147</strain>
    </source>
</reference>
<dbReference type="Pfam" id="PF00293">
    <property type="entry name" value="NUDIX"/>
    <property type="match status" value="1"/>
</dbReference>
<dbReference type="InterPro" id="IPR000086">
    <property type="entry name" value="NUDIX_hydrolase_dom"/>
</dbReference>
<comment type="similarity">
    <text evidence="2 4">Belongs to the Nudix hydrolase family.</text>
</comment>